<feature type="binding site" evidence="6">
    <location>
        <position position="205"/>
    </location>
    <ligand>
        <name>substrate</name>
    </ligand>
</feature>
<evidence type="ECO:0000256" key="3">
    <source>
        <dbReference type="ARBA" id="ARBA00012922"/>
    </source>
</evidence>
<dbReference type="EMBL" id="MNUE01000044">
    <property type="protein sequence ID" value="OJD31820.1"/>
    <property type="molecule type" value="Genomic_DNA"/>
</dbReference>
<evidence type="ECO:0000313" key="9">
    <source>
        <dbReference type="Proteomes" id="UP000183809"/>
    </source>
</evidence>
<comment type="similarity">
    <text evidence="2">Belongs to the amidase family.</text>
</comment>
<evidence type="ECO:0000256" key="1">
    <source>
        <dbReference type="ARBA" id="ARBA00001311"/>
    </source>
</evidence>
<accession>A0A1J9RVE6</accession>
<dbReference type="InterPro" id="IPR020556">
    <property type="entry name" value="Amidase_CS"/>
</dbReference>
<protein>
    <recommendedName>
        <fullName evidence="3">amidase</fullName>
        <ecNumber evidence="3">3.5.1.4</ecNumber>
    </recommendedName>
</protein>
<dbReference type="STRING" id="236234.A0A1J9RVE6"/>
<gene>
    <name evidence="8" type="ORF">BKCO1_4400083</name>
</gene>
<evidence type="ECO:0000313" key="8">
    <source>
        <dbReference type="EMBL" id="OJD31820.1"/>
    </source>
</evidence>
<dbReference type="GO" id="GO:0004040">
    <property type="term" value="F:amidase activity"/>
    <property type="evidence" value="ECO:0007669"/>
    <property type="project" value="UniProtKB-EC"/>
</dbReference>
<feature type="domain" description="Amidase" evidence="7">
    <location>
        <begin position="75"/>
        <end position="525"/>
    </location>
</feature>
<evidence type="ECO:0000256" key="4">
    <source>
        <dbReference type="ARBA" id="ARBA00022801"/>
    </source>
</evidence>
<dbReference type="PROSITE" id="PS00571">
    <property type="entry name" value="AMIDASES"/>
    <property type="match status" value="1"/>
</dbReference>
<dbReference type="EC" id="3.5.1.4" evidence="3"/>
<dbReference type="GeneID" id="31016404"/>
<keyword evidence="9" id="KW-1185">Reference proteome</keyword>
<dbReference type="PANTHER" id="PTHR46072">
    <property type="entry name" value="AMIDASE-RELATED-RELATED"/>
    <property type="match status" value="1"/>
</dbReference>
<dbReference type="InterPro" id="IPR036928">
    <property type="entry name" value="AS_sf"/>
</dbReference>
<feature type="binding site" evidence="6">
    <location>
        <position position="179"/>
    </location>
    <ligand>
        <name>substrate</name>
    </ligand>
</feature>
<dbReference type="Gene3D" id="3.90.1300.10">
    <property type="entry name" value="Amidase signature (AS) domain"/>
    <property type="match status" value="1"/>
</dbReference>
<dbReference type="AlphaFoldDB" id="A0A1J9RVE6"/>
<dbReference type="Pfam" id="PF01425">
    <property type="entry name" value="Amidase"/>
    <property type="match status" value="1"/>
</dbReference>
<dbReference type="PANTHER" id="PTHR46072:SF1">
    <property type="entry name" value="AMIDASE"/>
    <property type="match status" value="1"/>
</dbReference>
<evidence type="ECO:0000256" key="5">
    <source>
        <dbReference type="PIRSR" id="PIRSR001221-1"/>
    </source>
</evidence>
<dbReference type="OrthoDB" id="6428749at2759"/>
<dbReference type="PIRSF" id="PIRSF001221">
    <property type="entry name" value="Amidase_fungi"/>
    <property type="match status" value="1"/>
</dbReference>
<keyword evidence="4" id="KW-0378">Hydrolase</keyword>
<evidence type="ECO:0000256" key="6">
    <source>
        <dbReference type="PIRSR" id="PIRSR001221-2"/>
    </source>
</evidence>
<reference evidence="8 9" key="1">
    <citation type="submission" date="2016-10" db="EMBL/GenBank/DDBJ databases">
        <title>Proteomics and genomics reveal pathogen-plant mechanisms compatible with a hemibiotrophic lifestyle of Diplodia corticola.</title>
        <authorList>
            <person name="Fernandes I."/>
            <person name="De Jonge R."/>
            <person name="Van De Peer Y."/>
            <person name="Devreese B."/>
            <person name="Alves A."/>
            <person name="Esteves A.C."/>
        </authorList>
    </citation>
    <scope>NUCLEOTIDE SEQUENCE [LARGE SCALE GENOMIC DNA]</scope>
    <source>
        <strain evidence="8 9">CBS 112549</strain>
    </source>
</reference>
<proteinExistence type="inferred from homology"/>
<dbReference type="InterPro" id="IPR023631">
    <property type="entry name" value="Amidase_dom"/>
</dbReference>
<feature type="binding site" evidence="6">
    <location>
        <begin position="226"/>
        <end position="229"/>
    </location>
    <ligand>
        <name>substrate</name>
    </ligand>
</feature>
<evidence type="ECO:0000256" key="2">
    <source>
        <dbReference type="ARBA" id="ARBA00009199"/>
    </source>
</evidence>
<comment type="catalytic activity">
    <reaction evidence="1">
        <text>a monocarboxylic acid amide + H2O = a monocarboxylate + NH4(+)</text>
        <dbReference type="Rhea" id="RHEA:12020"/>
        <dbReference type="ChEBI" id="CHEBI:15377"/>
        <dbReference type="ChEBI" id="CHEBI:28938"/>
        <dbReference type="ChEBI" id="CHEBI:35757"/>
        <dbReference type="ChEBI" id="CHEBI:83628"/>
        <dbReference type="EC" id="3.5.1.4"/>
    </reaction>
</comment>
<dbReference type="RefSeq" id="XP_020128080.1">
    <property type="nucleotide sequence ID" value="XM_020276143.1"/>
</dbReference>
<feature type="active site" description="Charge relay system" evidence="5">
    <location>
        <position position="130"/>
    </location>
</feature>
<feature type="active site" description="Charge relay system" evidence="5">
    <location>
        <position position="205"/>
    </location>
</feature>
<name>A0A1J9RVE6_9PEZI</name>
<feature type="active site" description="Acyl-ester intermediate" evidence="5">
    <location>
        <position position="229"/>
    </location>
</feature>
<sequence length="537" mass="58417">MVDWRAVAKERRAAQAALIPPELRLKSIPDGLVNAVEFVESCGLLSAEELQLTAMTDARALVEKLASGAISSVRLTTAFIKRTAILQQLIGCCTEIFFDEAIERANKLDTHLAETGKLAGPLHGVPVSVKDGFNVKGVDTAVGWVGLVGKPAAENGPEVDSLLGLGAVIYCKTNIPQSLMMSDSYNHVFGQSVNPFNRTLISGGSSGGEGALVGGRGSVLGMGTDIGGSVRIPAGLQGLYGLSPTIGRVPFLKSARDQEYVVPPVAGPLTHSLPTLEHYLDSLLAARPWETDPRLFPIPWRKELATAPPEGRRLKLAFVFDDGVVKPQPPVTRAIREAADRVRVAGHEVVEWDTKKHEEGVRLWFKAVQADGGKGCRELCSLVGEPLIEGMVVGKESDYLDVAARQQLSLEKLQYERDFLAQWNAAGIDAIVMPLFPWVNYKPKTWVKSKQWLGYSALWNLLNYAALAVPATRVAAELDQPGEEWKNHVPRNESDRFNHEQYDVNLVNGMPVGLQIVTGRFGEEKAVAIAKILESLR</sequence>
<organism evidence="8 9">
    <name type="scientific">Diplodia corticola</name>
    <dbReference type="NCBI Taxonomy" id="236234"/>
    <lineage>
        <taxon>Eukaryota</taxon>
        <taxon>Fungi</taxon>
        <taxon>Dikarya</taxon>
        <taxon>Ascomycota</taxon>
        <taxon>Pezizomycotina</taxon>
        <taxon>Dothideomycetes</taxon>
        <taxon>Dothideomycetes incertae sedis</taxon>
        <taxon>Botryosphaeriales</taxon>
        <taxon>Botryosphaeriaceae</taxon>
        <taxon>Diplodia</taxon>
    </lineage>
</organism>
<dbReference type="SUPFAM" id="SSF75304">
    <property type="entry name" value="Amidase signature (AS) enzymes"/>
    <property type="match status" value="1"/>
</dbReference>
<comment type="caution">
    <text evidence="8">The sequence shown here is derived from an EMBL/GenBank/DDBJ whole genome shotgun (WGS) entry which is preliminary data.</text>
</comment>
<dbReference type="Proteomes" id="UP000183809">
    <property type="component" value="Unassembled WGS sequence"/>
</dbReference>
<evidence type="ECO:0000259" key="7">
    <source>
        <dbReference type="Pfam" id="PF01425"/>
    </source>
</evidence>